<gene>
    <name evidence="3" type="ORF">SAMN05444394_2197</name>
</gene>
<name>A0A1N6EIL2_9BACT</name>
<sequence length="369" mass="42535">MKTVRFSESNLSDFSVTLKSRVYGHFKSNNKSKYANKEMVIKTVLLVSLFLIPQALIISGWVAETWQLFTCYLLSAFGMAGIGMGVMHDACHGSYSKNPLVNKFVSYTLNMVGASSEVWRIQHNVLHHSYTNIHEHDDDINAPFFLRFSPEAEQNKLHRFQHLYAWFFYSLSTLSWVTAKDFIRLKRYHDKGLVKGKNGYQKTLWKIIAWKAGYFAVILGLPLIFSPFPFWMILLGYVSMHFVTGFVITMVFQIAHIVEDVNFPVVDEHGNVEGERMLHQLATTCNFSPNSRIITWFAGGLNYQVEHHLFPDICHVHYKKIAPIVKATAAEFNVPYYSKPNFLMAVLDHFKMLYILGNTPKLEPQKVFK</sequence>
<evidence type="ECO:0000313" key="3">
    <source>
        <dbReference type="EMBL" id="SIN82821.1"/>
    </source>
</evidence>
<dbReference type="InterPro" id="IPR005804">
    <property type="entry name" value="FA_desaturase_dom"/>
</dbReference>
<keyword evidence="4" id="KW-1185">Reference proteome</keyword>
<dbReference type="PANTHER" id="PTHR19353">
    <property type="entry name" value="FATTY ACID DESATURASE 2"/>
    <property type="match status" value="1"/>
</dbReference>
<keyword evidence="1" id="KW-0812">Transmembrane</keyword>
<dbReference type="AlphaFoldDB" id="A0A1N6EIL2"/>
<feature type="transmembrane region" description="Helical" evidence="1">
    <location>
        <begin position="204"/>
        <end position="225"/>
    </location>
</feature>
<feature type="transmembrane region" description="Helical" evidence="1">
    <location>
        <begin position="69"/>
        <end position="87"/>
    </location>
</feature>
<proteinExistence type="predicted"/>
<keyword evidence="1" id="KW-1133">Transmembrane helix</keyword>
<feature type="transmembrane region" description="Helical" evidence="1">
    <location>
        <begin position="231"/>
        <end position="252"/>
    </location>
</feature>
<feature type="domain" description="Fatty acid desaturase" evidence="2">
    <location>
        <begin position="66"/>
        <end position="338"/>
    </location>
</feature>
<dbReference type="GO" id="GO:0016020">
    <property type="term" value="C:membrane"/>
    <property type="evidence" value="ECO:0007669"/>
    <property type="project" value="TreeGrafter"/>
</dbReference>
<feature type="transmembrane region" description="Helical" evidence="1">
    <location>
        <begin position="39"/>
        <end position="62"/>
    </location>
</feature>
<dbReference type="PIRSF" id="PIRSF015921">
    <property type="entry name" value="FA_sphinglp_des"/>
    <property type="match status" value="1"/>
</dbReference>
<dbReference type="GO" id="GO:0008610">
    <property type="term" value="P:lipid biosynthetic process"/>
    <property type="evidence" value="ECO:0007669"/>
    <property type="project" value="UniProtKB-ARBA"/>
</dbReference>
<accession>A0A1N6EIL2</accession>
<dbReference type="GO" id="GO:0016717">
    <property type="term" value="F:oxidoreductase activity, acting on paired donors, with oxidation of a pair of donors resulting in the reduction of molecular oxygen to two molecules of water"/>
    <property type="evidence" value="ECO:0007669"/>
    <property type="project" value="TreeGrafter"/>
</dbReference>
<protein>
    <submittedName>
        <fullName evidence="3">Linoleoyl-CoA desaturase</fullName>
    </submittedName>
</protein>
<organism evidence="3 4">
    <name type="scientific">Algoriphagus halophilus</name>
    <dbReference type="NCBI Taxonomy" id="226505"/>
    <lineage>
        <taxon>Bacteria</taxon>
        <taxon>Pseudomonadati</taxon>
        <taxon>Bacteroidota</taxon>
        <taxon>Cytophagia</taxon>
        <taxon>Cytophagales</taxon>
        <taxon>Cyclobacteriaceae</taxon>
        <taxon>Algoriphagus</taxon>
    </lineage>
</organism>
<dbReference type="Pfam" id="PF00487">
    <property type="entry name" value="FA_desaturase"/>
    <property type="match status" value="1"/>
</dbReference>
<dbReference type="PANTHER" id="PTHR19353:SF19">
    <property type="entry name" value="DELTA(5) FATTY ACID DESATURASE C-RELATED"/>
    <property type="match status" value="1"/>
</dbReference>
<evidence type="ECO:0000313" key="4">
    <source>
        <dbReference type="Proteomes" id="UP000185221"/>
    </source>
</evidence>
<dbReference type="InterPro" id="IPR012171">
    <property type="entry name" value="Fatty_acid_desaturase"/>
</dbReference>
<dbReference type="CDD" id="cd03506">
    <property type="entry name" value="Delta6-FADS-like"/>
    <property type="match status" value="1"/>
</dbReference>
<dbReference type="EMBL" id="FSRC01000001">
    <property type="protein sequence ID" value="SIN82821.1"/>
    <property type="molecule type" value="Genomic_DNA"/>
</dbReference>
<evidence type="ECO:0000259" key="2">
    <source>
        <dbReference type="Pfam" id="PF00487"/>
    </source>
</evidence>
<evidence type="ECO:0000256" key="1">
    <source>
        <dbReference type="SAM" id="Phobius"/>
    </source>
</evidence>
<reference evidence="4" key="1">
    <citation type="submission" date="2016-11" db="EMBL/GenBank/DDBJ databases">
        <authorList>
            <person name="Varghese N."/>
            <person name="Submissions S."/>
        </authorList>
    </citation>
    <scope>NUCLEOTIDE SEQUENCE [LARGE SCALE GENOMIC DNA]</scope>
    <source>
        <strain evidence="4">DSM 15292</strain>
    </source>
</reference>
<keyword evidence="1" id="KW-0472">Membrane</keyword>
<dbReference type="Proteomes" id="UP000185221">
    <property type="component" value="Unassembled WGS sequence"/>
</dbReference>
<dbReference type="STRING" id="226505.SAMN05444394_2197"/>